<dbReference type="InterPro" id="IPR025252">
    <property type="entry name" value="DUF4200"/>
</dbReference>
<proteinExistence type="predicted"/>
<evidence type="ECO:0000256" key="2">
    <source>
        <dbReference type="SAM" id="Coils"/>
    </source>
</evidence>
<feature type="compositionally biased region" description="Basic and acidic residues" evidence="3">
    <location>
        <begin position="189"/>
        <end position="198"/>
    </location>
</feature>
<feature type="compositionally biased region" description="Polar residues" evidence="3">
    <location>
        <begin position="169"/>
        <end position="188"/>
    </location>
</feature>
<feature type="compositionally biased region" description="Basic residues" evidence="3">
    <location>
        <begin position="116"/>
        <end position="125"/>
    </location>
</feature>
<gene>
    <name evidence="5" type="ORF">OKIOD_LOCUS14978</name>
</gene>
<protein>
    <submittedName>
        <fullName evidence="5">Oidioi.mRNA.OKI2018_I69.chr2.g6213.t1.cds</fullName>
    </submittedName>
</protein>
<feature type="region of interest" description="Disordered" evidence="3">
    <location>
        <begin position="325"/>
        <end position="366"/>
    </location>
</feature>
<feature type="compositionally biased region" description="Low complexity" evidence="3">
    <location>
        <begin position="126"/>
        <end position="143"/>
    </location>
</feature>
<dbReference type="InterPro" id="IPR051147">
    <property type="entry name" value="CFAP_domain-containing"/>
</dbReference>
<feature type="domain" description="DUF4200" evidence="4">
    <location>
        <begin position="1"/>
        <end position="111"/>
    </location>
</feature>
<dbReference type="PANTHER" id="PTHR21683:SF3">
    <property type="entry name" value="CILIA AND FLAGELLA ASSOCIATED PROTEIN 100"/>
    <property type="match status" value="1"/>
</dbReference>
<dbReference type="EMBL" id="OU015567">
    <property type="protein sequence ID" value="CAG5111944.1"/>
    <property type="molecule type" value="Genomic_DNA"/>
</dbReference>
<evidence type="ECO:0000256" key="3">
    <source>
        <dbReference type="SAM" id="MobiDB-lite"/>
    </source>
</evidence>
<sequence length="366" mass="41914">MFHVKYAISVKREEMRQLENLAREEEKKLVIAEKCLEEDAITFDKFLKENDANSVESIKRVEEETRRKLEKVAAVKKLHNTIRGIETEISKSEERLKMYKKYRSFVDTLTPEEHRKPKKEKKPSRKQSAVSSAGDSSSNLRAASSKRKSSARASVMSQGRRASARPSKISANQNRDPASSISFTPSTDRQTDERKTPDLVDSSSDEEEAYLYFSNPEDLLTLFHDLEDQNLSMIQNGQDMEEALDDMKAHAKLKCEFFSFGNYDEADQDKMVKQYDDAIKKVYGNIVGNEDAQIPTLHMVVSIENTLSQLLDEMENLPSETVAQYEKSFEKDRRARAREEKAREQEEAQKRACQTRSGTSPGCPEE</sequence>
<feature type="compositionally biased region" description="Basic and acidic residues" evidence="3">
    <location>
        <begin position="327"/>
        <end position="350"/>
    </location>
</feature>
<evidence type="ECO:0000259" key="4">
    <source>
        <dbReference type="Pfam" id="PF13863"/>
    </source>
</evidence>
<feature type="coiled-coil region" evidence="2">
    <location>
        <begin position="8"/>
        <end position="35"/>
    </location>
</feature>
<evidence type="ECO:0000256" key="1">
    <source>
        <dbReference type="ARBA" id="ARBA00023054"/>
    </source>
</evidence>
<organism evidence="5 6">
    <name type="scientific">Oikopleura dioica</name>
    <name type="common">Tunicate</name>
    <dbReference type="NCBI Taxonomy" id="34765"/>
    <lineage>
        <taxon>Eukaryota</taxon>
        <taxon>Metazoa</taxon>
        <taxon>Chordata</taxon>
        <taxon>Tunicata</taxon>
        <taxon>Appendicularia</taxon>
        <taxon>Copelata</taxon>
        <taxon>Oikopleuridae</taxon>
        <taxon>Oikopleura</taxon>
    </lineage>
</organism>
<evidence type="ECO:0000313" key="6">
    <source>
        <dbReference type="Proteomes" id="UP001158576"/>
    </source>
</evidence>
<evidence type="ECO:0000313" key="5">
    <source>
        <dbReference type="EMBL" id="CAG5111944.1"/>
    </source>
</evidence>
<dbReference type="Pfam" id="PF13863">
    <property type="entry name" value="DUF4200"/>
    <property type="match status" value="1"/>
</dbReference>
<name>A0ABN7T5X9_OIKDI</name>
<dbReference type="PANTHER" id="PTHR21683">
    <property type="entry name" value="COILED-COIL DOMAIN-CONTAINING PROTEIN 42 LIKE-2-LIKE-RELATED"/>
    <property type="match status" value="1"/>
</dbReference>
<feature type="region of interest" description="Disordered" evidence="3">
    <location>
        <begin position="108"/>
        <end position="205"/>
    </location>
</feature>
<keyword evidence="6" id="KW-1185">Reference proteome</keyword>
<reference evidence="5 6" key="1">
    <citation type="submission" date="2021-04" db="EMBL/GenBank/DDBJ databases">
        <authorList>
            <person name="Bliznina A."/>
        </authorList>
    </citation>
    <scope>NUCLEOTIDE SEQUENCE [LARGE SCALE GENOMIC DNA]</scope>
</reference>
<keyword evidence="1 2" id="KW-0175">Coiled coil</keyword>
<dbReference type="Proteomes" id="UP001158576">
    <property type="component" value="Chromosome 2"/>
</dbReference>
<accession>A0ABN7T5X9</accession>